<evidence type="ECO:0000313" key="2">
    <source>
        <dbReference type="Proteomes" id="UP000198211"/>
    </source>
</evidence>
<dbReference type="PANTHER" id="PTHR11439:SF483">
    <property type="entry name" value="PEPTIDE SYNTHASE GLIP-LIKE, PUTATIVE (AFU_ORTHOLOGUE AFUA_3G12920)-RELATED"/>
    <property type="match status" value="1"/>
</dbReference>
<dbReference type="EMBL" id="NBNE01005882">
    <property type="protein sequence ID" value="OWZ02877.1"/>
    <property type="molecule type" value="Genomic_DNA"/>
</dbReference>
<reference evidence="2" key="1">
    <citation type="submission" date="2017-03" db="EMBL/GenBank/DDBJ databases">
        <title>Phytopthora megakarya and P. palmivora, two closely related causual agents of cacao black pod achieved similar genome size and gene model numbers by different mechanisms.</title>
        <authorList>
            <person name="Ali S."/>
            <person name="Shao J."/>
            <person name="Larry D.J."/>
            <person name="Kronmiller B."/>
            <person name="Shen D."/>
            <person name="Strem M.D."/>
            <person name="Melnick R.L."/>
            <person name="Guiltinan M.J."/>
            <person name="Tyler B.M."/>
            <person name="Meinhardt L.W."/>
            <person name="Bailey B.A."/>
        </authorList>
    </citation>
    <scope>NUCLEOTIDE SEQUENCE [LARGE SCALE GENOMIC DNA]</scope>
    <source>
        <strain evidence="2">zdho120</strain>
    </source>
</reference>
<evidence type="ECO:0000313" key="1">
    <source>
        <dbReference type="EMBL" id="OWZ02877.1"/>
    </source>
</evidence>
<dbReference type="STRING" id="4795.A0A225VDK1"/>
<accession>A0A225VDK1</accession>
<sequence length="239" mass="26345">MPYRQAVGALPYLSRVTRSDIAFAVNQAAGQSNKPSARHWHAVKRILRYVSTTTSMGLVFRRSVDAPHACLYTDADWTNDVTDRKSVSGELLQVYGCNVHGSCRRQDVVAKSSTTAEYVAADMSLENLRWLIALILELNGAKLTKVPMFIDNKSTIHIIENEKISKAQKSIGIAFHSIKDALHKGDIKLEYYPTTWMLADGFTKALGNNMFQQLRDAIGLVPLDSDPASRGSVDASGTT</sequence>
<evidence type="ECO:0008006" key="3">
    <source>
        <dbReference type="Google" id="ProtNLM"/>
    </source>
</evidence>
<organism evidence="1 2">
    <name type="scientific">Phytophthora megakarya</name>
    <dbReference type="NCBI Taxonomy" id="4795"/>
    <lineage>
        <taxon>Eukaryota</taxon>
        <taxon>Sar</taxon>
        <taxon>Stramenopiles</taxon>
        <taxon>Oomycota</taxon>
        <taxon>Peronosporomycetes</taxon>
        <taxon>Peronosporales</taxon>
        <taxon>Peronosporaceae</taxon>
        <taxon>Phytophthora</taxon>
    </lineage>
</organism>
<keyword evidence="2" id="KW-1185">Reference proteome</keyword>
<dbReference type="OrthoDB" id="127986at2759"/>
<name>A0A225VDK1_9STRA</name>
<gene>
    <name evidence="1" type="ORF">PHMEG_00025488</name>
</gene>
<dbReference type="AlphaFoldDB" id="A0A225VDK1"/>
<protein>
    <recommendedName>
        <fullName evidence="3">Polyprotein</fullName>
    </recommendedName>
</protein>
<proteinExistence type="predicted"/>
<dbReference type="Proteomes" id="UP000198211">
    <property type="component" value="Unassembled WGS sequence"/>
</dbReference>
<dbReference type="PANTHER" id="PTHR11439">
    <property type="entry name" value="GAG-POL-RELATED RETROTRANSPOSON"/>
    <property type="match status" value="1"/>
</dbReference>
<comment type="caution">
    <text evidence="1">The sequence shown here is derived from an EMBL/GenBank/DDBJ whole genome shotgun (WGS) entry which is preliminary data.</text>
</comment>
<dbReference type="CDD" id="cd09272">
    <property type="entry name" value="RNase_HI_RT_Ty1"/>
    <property type="match status" value="1"/>
</dbReference>